<dbReference type="NCBIfam" id="TIGR04372">
    <property type="entry name" value="glycosyl_04372"/>
    <property type="match status" value="1"/>
</dbReference>
<dbReference type="HOGENOM" id="CLU_470699_0_0_7"/>
<dbReference type="STRING" id="526222.Desal_0870"/>
<evidence type="ECO:0000313" key="1">
    <source>
        <dbReference type="EMBL" id="ACS78936.1"/>
    </source>
</evidence>
<protein>
    <submittedName>
        <fullName evidence="1">Uncharacterized protein</fullName>
    </submittedName>
</protein>
<dbReference type="InterPro" id="IPR030808">
    <property type="entry name" value="Glycosyl_04372"/>
</dbReference>
<sequence length="579" mass="66779">MNELWKRALLEGKSSVYQQLLESIQKTDSAKVLWSYFTLLCALREKNIATKLLPHIAPHANYLYDSGVISDNTIKSLTKKDSQEVIFSDLITHNQKHDKSNETPNQANNFIIQKMLIPYLGKGKVVVELTCSRCGSSFRANVKSDYFQNQKGHCPNCLHLQKIEKKNLADICRNTFETHIRSRFLMFFSENSQRCGDQTRQAQFLLSSSVALQDIFPIYFVKIWTNRIGHLVLNPSILLARLKKEGKENALIFGFPAHPNNIANKYLLQLWTQHMVITPLAETVYSTLNTIPQFKHLLIDLTLRENSCDKYGVLDNSTPPFTYTKIEHATGLKWLEKQNINPQNGYVCFLGRDPLYLEKQLKNISTRYHDHRNIDFKSYTAAMEWLSTKKIASLRMGSVVQEQFKHEDPLIIDYASHHHSEFLDLYLSSHCLFYVSCVTGPDVIPLVMRKPVLFANMPTVLSIHHYADPLAMIIFKKIKCRKSGKLLSFREICERGLGVVNTAEELDKNEVDMIDNSMEELLTSVQEMYERTLGTWVVSEEEKALQHKFAELLKEYSPDRAEFSATIGFRYLQMNDFLL</sequence>
<evidence type="ECO:0000313" key="2">
    <source>
        <dbReference type="Proteomes" id="UP000002601"/>
    </source>
</evidence>
<dbReference type="KEGG" id="dsa:Desal_0870"/>
<reference evidence="1 2" key="1">
    <citation type="submission" date="2009-06" db="EMBL/GenBank/DDBJ databases">
        <title>Complete sequence of Desulfovibrio salexigens DSM 2638.</title>
        <authorList>
            <consortium name="US DOE Joint Genome Institute"/>
            <person name="Lucas S."/>
            <person name="Copeland A."/>
            <person name="Lapidus A."/>
            <person name="Glavina del Rio T."/>
            <person name="Tice H."/>
            <person name="Bruce D."/>
            <person name="Goodwin L."/>
            <person name="Pitluck S."/>
            <person name="Munk A.C."/>
            <person name="Brettin T."/>
            <person name="Detter J.C."/>
            <person name="Han C."/>
            <person name="Tapia R."/>
            <person name="Larimer F."/>
            <person name="Land M."/>
            <person name="Hauser L."/>
            <person name="Kyrpides N."/>
            <person name="Anderson I."/>
            <person name="Wall J.D."/>
            <person name="Arkin A.P."/>
            <person name="Dehal P."/>
            <person name="Chivian D."/>
            <person name="Giles B."/>
            <person name="Hazen T.C."/>
        </authorList>
    </citation>
    <scope>NUCLEOTIDE SEQUENCE [LARGE SCALE GENOMIC DNA]</scope>
    <source>
        <strain evidence="2">ATCC 14822 / DSM 2638 / NCIMB 8403 / VKM B-1763</strain>
    </source>
</reference>
<dbReference type="EMBL" id="CP001649">
    <property type="protein sequence ID" value="ACS78936.1"/>
    <property type="molecule type" value="Genomic_DNA"/>
</dbReference>
<dbReference type="Proteomes" id="UP000002601">
    <property type="component" value="Chromosome"/>
</dbReference>
<dbReference type="OrthoDB" id="5442509at2"/>
<keyword evidence="2" id="KW-1185">Reference proteome</keyword>
<proteinExistence type="predicted"/>
<organism evidence="1 2">
    <name type="scientific">Maridesulfovibrio salexigens (strain ATCC 14822 / DSM 2638 / NCIMB 8403 / VKM B-1763)</name>
    <name type="common">Desulfovibrio salexigens</name>
    <dbReference type="NCBI Taxonomy" id="526222"/>
    <lineage>
        <taxon>Bacteria</taxon>
        <taxon>Pseudomonadati</taxon>
        <taxon>Thermodesulfobacteriota</taxon>
        <taxon>Desulfovibrionia</taxon>
        <taxon>Desulfovibrionales</taxon>
        <taxon>Desulfovibrionaceae</taxon>
        <taxon>Maridesulfovibrio</taxon>
    </lineage>
</organism>
<accession>C6BZM9</accession>
<dbReference type="eggNOG" id="ENOG5032X4F">
    <property type="taxonomic scope" value="Bacteria"/>
</dbReference>
<dbReference type="RefSeq" id="WP_015850755.1">
    <property type="nucleotide sequence ID" value="NC_012881.1"/>
</dbReference>
<gene>
    <name evidence="1" type="ordered locus">Desal_0870</name>
</gene>
<name>C6BZM9_MARSD</name>
<dbReference type="AlphaFoldDB" id="C6BZM9"/>